<comment type="caution">
    <text evidence="1">The sequence shown here is derived from an EMBL/GenBank/DDBJ whole genome shotgun (WGS) entry which is preliminary data.</text>
</comment>
<dbReference type="SUPFAM" id="SSF143422">
    <property type="entry name" value="Transposase IS200-like"/>
    <property type="match status" value="1"/>
</dbReference>
<name>A0AAV3GTE1_ENTFC</name>
<protein>
    <recommendedName>
        <fullName evidence="3">IS200/IS605 family transposase</fullName>
    </recommendedName>
</protein>
<dbReference type="EMBL" id="AMAH01000188">
    <property type="protein sequence ID" value="EJX49962.1"/>
    <property type="molecule type" value="Genomic_DNA"/>
</dbReference>
<dbReference type="GO" id="GO:0006313">
    <property type="term" value="P:DNA transposition"/>
    <property type="evidence" value="ECO:0007669"/>
    <property type="project" value="InterPro"/>
</dbReference>
<dbReference type="InterPro" id="IPR036515">
    <property type="entry name" value="Transposase_17_sf"/>
</dbReference>
<dbReference type="Proteomes" id="UP000006402">
    <property type="component" value="Unassembled WGS sequence"/>
</dbReference>
<gene>
    <name evidence="1" type="ORF">HMPREF1378_02482</name>
</gene>
<dbReference type="AlphaFoldDB" id="A0AAV3GTE1"/>
<dbReference type="GO" id="GO:0004803">
    <property type="term" value="F:transposase activity"/>
    <property type="evidence" value="ECO:0007669"/>
    <property type="project" value="InterPro"/>
</dbReference>
<evidence type="ECO:0008006" key="3">
    <source>
        <dbReference type="Google" id="ProtNLM"/>
    </source>
</evidence>
<organism evidence="1 2">
    <name type="scientific">Enterococcus faecium R496</name>
    <dbReference type="NCBI Taxonomy" id="1134836"/>
    <lineage>
        <taxon>Bacteria</taxon>
        <taxon>Bacillati</taxon>
        <taxon>Bacillota</taxon>
        <taxon>Bacilli</taxon>
        <taxon>Lactobacillales</taxon>
        <taxon>Enterococcaceae</taxon>
        <taxon>Enterococcus</taxon>
    </lineage>
</organism>
<evidence type="ECO:0000313" key="2">
    <source>
        <dbReference type="Proteomes" id="UP000006402"/>
    </source>
</evidence>
<reference evidence="1 2" key="1">
    <citation type="submission" date="2012-04" db="EMBL/GenBank/DDBJ databases">
        <authorList>
            <person name="Weinstock G."/>
            <person name="Sodergren E."/>
            <person name="Lobos E.A."/>
            <person name="Fulton L."/>
            <person name="Fulton R."/>
            <person name="Courtney L."/>
            <person name="Fronick C."/>
            <person name="O'Laughlin M."/>
            <person name="Godfrey J."/>
            <person name="Wilson R.M."/>
            <person name="Miner T."/>
            <person name="Farmer C."/>
            <person name="Delehaunty K."/>
            <person name="Cordes M."/>
            <person name="Minx P."/>
            <person name="Tomlinson C."/>
            <person name="Chen J."/>
            <person name="Wollam A."/>
            <person name="Pepin K.H."/>
            <person name="Bhonagiri V."/>
            <person name="Zhang X."/>
            <person name="Suruliraj S."/>
            <person name="Warren W."/>
            <person name="Mitreva M."/>
            <person name="Mardis E.R."/>
            <person name="Wilson R.K."/>
        </authorList>
    </citation>
    <scope>NUCLEOTIDE SEQUENCE [LARGE SCALE GENOMIC DNA]</scope>
    <source>
        <strain evidence="1 2">R496</strain>
    </source>
</reference>
<proteinExistence type="predicted"/>
<evidence type="ECO:0000313" key="1">
    <source>
        <dbReference type="EMBL" id="EJX49962.1"/>
    </source>
</evidence>
<sequence>MELDTNNHSLFLLCYHLILVVKHCKHLIDDVMLAYAKNYL</sequence>
<dbReference type="GO" id="GO:0003677">
    <property type="term" value="F:DNA binding"/>
    <property type="evidence" value="ECO:0007669"/>
    <property type="project" value="InterPro"/>
</dbReference>
<accession>A0AAV3GTE1</accession>